<name>A0AAD9X5E5_9ROSI</name>
<evidence type="ECO:0000313" key="2">
    <source>
        <dbReference type="EMBL" id="KAK2653191.1"/>
    </source>
</evidence>
<protein>
    <recommendedName>
        <fullName evidence="1">Reverse transcriptase domain-containing protein</fullName>
    </recommendedName>
</protein>
<proteinExistence type="predicted"/>
<organism evidence="2 3">
    <name type="scientific">Dipteronia dyeriana</name>
    <dbReference type="NCBI Taxonomy" id="168575"/>
    <lineage>
        <taxon>Eukaryota</taxon>
        <taxon>Viridiplantae</taxon>
        <taxon>Streptophyta</taxon>
        <taxon>Embryophyta</taxon>
        <taxon>Tracheophyta</taxon>
        <taxon>Spermatophyta</taxon>
        <taxon>Magnoliopsida</taxon>
        <taxon>eudicotyledons</taxon>
        <taxon>Gunneridae</taxon>
        <taxon>Pentapetalae</taxon>
        <taxon>rosids</taxon>
        <taxon>malvids</taxon>
        <taxon>Sapindales</taxon>
        <taxon>Sapindaceae</taxon>
        <taxon>Hippocastanoideae</taxon>
        <taxon>Acereae</taxon>
        <taxon>Dipteronia</taxon>
    </lineage>
</organism>
<dbReference type="InterPro" id="IPR000477">
    <property type="entry name" value="RT_dom"/>
</dbReference>
<gene>
    <name evidence="2" type="ORF">Ddye_013047</name>
</gene>
<evidence type="ECO:0000313" key="3">
    <source>
        <dbReference type="Proteomes" id="UP001280121"/>
    </source>
</evidence>
<dbReference type="AlphaFoldDB" id="A0AAD9X5E5"/>
<dbReference type="Gene3D" id="3.60.10.10">
    <property type="entry name" value="Endonuclease/exonuclease/phosphatase"/>
    <property type="match status" value="1"/>
</dbReference>
<dbReference type="InterPro" id="IPR036691">
    <property type="entry name" value="Endo/exonu/phosph_ase_sf"/>
</dbReference>
<feature type="domain" description="Reverse transcriptase" evidence="1">
    <location>
        <begin position="223"/>
        <end position="316"/>
    </location>
</feature>
<dbReference type="EMBL" id="JANJYI010000004">
    <property type="protein sequence ID" value="KAK2653191.1"/>
    <property type="molecule type" value="Genomic_DNA"/>
</dbReference>
<dbReference type="PANTHER" id="PTHR33710:SF77">
    <property type="entry name" value="DNASE I-LIKE SUPERFAMILY PROTEIN"/>
    <property type="match status" value="1"/>
</dbReference>
<comment type="caution">
    <text evidence="2">The sequence shown here is derived from an EMBL/GenBank/DDBJ whole genome shotgun (WGS) entry which is preliminary data.</text>
</comment>
<dbReference type="Pfam" id="PF00078">
    <property type="entry name" value="RVT_1"/>
    <property type="match status" value="1"/>
</dbReference>
<sequence length="320" mass="36192">MGCSSQACMELPLFGSLKDDEVISTCNTENESSLCPTYLPNHDQCQDHSMEEVVDTSNKFATLVEDGDSRNDQCNYQRLTSPTVSSSNKKKKKQTAKKVRLTARKLRSVGESIGGYSRISGAMEEFNDCLQASELDDLRFLGFLHTWCNKRSNGCISKKLDRVLFNNDWLVKFENSEAIFLPPSISDHCPSMVKLGFQGIKKNHRFKFFNFLTDRADFLPLVERCCSSQSAFVASRSIGDNILLAQELMRNYHKDICCLRLALKVDLMKAFDMVDWGFLLETLTVFHFPSKIITWIKACLTTPKFSISINGELAGFFTGK</sequence>
<dbReference type="SUPFAM" id="SSF56219">
    <property type="entry name" value="DNase I-like"/>
    <property type="match status" value="1"/>
</dbReference>
<evidence type="ECO:0000259" key="1">
    <source>
        <dbReference type="Pfam" id="PF00078"/>
    </source>
</evidence>
<reference evidence="2" key="1">
    <citation type="journal article" date="2023" name="Plant J.">
        <title>Genome sequences and population genomics provide insights into the demographic history, inbreeding, and mutation load of two 'living fossil' tree species of Dipteronia.</title>
        <authorList>
            <person name="Feng Y."/>
            <person name="Comes H.P."/>
            <person name="Chen J."/>
            <person name="Zhu S."/>
            <person name="Lu R."/>
            <person name="Zhang X."/>
            <person name="Li P."/>
            <person name="Qiu J."/>
            <person name="Olsen K.M."/>
            <person name="Qiu Y."/>
        </authorList>
    </citation>
    <scope>NUCLEOTIDE SEQUENCE</scope>
    <source>
        <strain evidence="2">KIB01</strain>
    </source>
</reference>
<dbReference type="PANTHER" id="PTHR33710">
    <property type="entry name" value="BNAC02G09200D PROTEIN"/>
    <property type="match status" value="1"/>
</dbReference>
<dbReference type="Proteomes" id="UP001280121">
    <property type="component" value="Unassembled WGS sequence"/>
</dbReference>
<keyword evidence="3" id="KW-1185">Reference proteome</keyword>
<accession>A0AAD9X5E5</accession>